<keyword evidence="3" id="KW-1185">Reference proteome</keyword>
<reference evidence="2 3" key="1">
    <citation type="submission" date="2007-07" db="EMBL/GenBank/DDBJ databases">
        <title>Complete sequence of plasmid pXAUT01 of Xanthobacter autotrophicus Py2.</title>
        <authorList>
            <consortium name="US DOE Joint Genome Institute"/>
            <person name="Copeland A."/>
            <person name="Lucas S."/>
            <person name="Lapidus A."/>
            <person name="Barry K."/>
            <person name="Glavina del Rio T."/>
            <person name="Hammon N."/>
            <person name="Israni S."/>
            <person name="Dalin E."/>
            <person name="Tice H."/>
            <person name="Pitluck S."/>
            <person name="Sims D."/>
            <person name="Brettin T."/>
            <person name="Bruce D."/>
            <person name="Detter J.C."/>
            <person name="Han C."/>
            <person name="Tapia R."/>
            <person name="Brainard J."/>
            <person name="Schmutz J."/>
            <person name="Larimer F."/>
            <person name="Land M."/>
            <person name="Hauser L."/>
            <person name="Kyrpides N."/>
            <person name="Kim E."/>
            <person name="Ensigns S.A."/>
            <person name="Richardson P."/>
        </authorList>
    </citation>
    <scope>NUCLEOTIDE SEQUENCE [LARGE SCALE GENOMIC DNA]</scope>
    <source>
        <strain evidence="3">ATCC BAA-1158 / Py2</strain>
        <plasmid evidence="3">Plasmid pXAUT01</plasmid>
    </source>
</reference>
<organism evidence="2 3">
    <name type="scientific">Xanthobacter autotrophicus (strain ATCC BAA-1158 / Py2)</name>
    <dbReference type="NCBI Taxonomy" id="78245"/>
    <lineage>
        <taxon>Bacteria</taxon>
        <taxon>Pseudomonadati</taxon>
        <taxon>Pseudomonadota</taxon>
        <taxon>Alphaproteobacteria</taxon>
        <taxon>Hyphomicrobiales</taxon>
        <taxon>Xanthobacteraceae</taxon>
        <taxon>Xanthobacter</taxon>
    </lineage>
</organism>
<name>A7IQA0_XANP2</name>
<dbReference type="KEGG" id="xau:Xaut_4997"/>
<sequence>MAGSDPVTGDATAMTTNQLLSPNKAGRGLGSGSATCRSLPLPLALPFSILEHIGRGTFYCVWYLAFYVLCMFRPFTGLMMLASIVMVPVSIVVYAHPDAARGMPFWSFGLMSIGLVACALAYTIFLDWFTPPGTADPFERYRKGR</sequence>
<feature type="transmembrane region" description="Helical" evidence="1">
    <location>
        <begin position="77"/>
        <end position="97"/>
    </location>
</feature>
<evidence type="ECO:0000256" key="1">
    <source>
        <dbReference type="SAM" id="Phobius"/>
    </source>
</evidence>
<keyword evidence="2" id="KW-0614">Plasmid</keyword>
<dbReference type="AlphaFoldDB" id="A7IQA0"/>
<keyword evidence="1" id="KW-0812">Transmembrane</keyword>
<dbReference type="EMBL" id="CP000782">
    <property type="protein sequence ID" value="ABS70196.1"/>
    <property type="molecule type" value="Genomic_DNA"/>
</dbReference>
<evidence type="ECO:0000313" key="3">
    <source>
        <dbReference type="Proteomes" id="UP000002417"/>
    </source>
</evidence>
<dbReference type="eggNOG" id="ENOG50348EU">
    <property type="taxonomic scope" value="Bacteria"/>
</dbReference>
<keyword evidence="1" id="KW-1133">Transmembrane helix</keyword>
<geneLocation type="plasmid" evidence="2 3">
    <name>pXAUT01</name>
</geneLocation>
<keyword evidence="1" id="KW-0472">Membrane</keyword>
<proteinExistence type="predicted"/>
<gene>
    <name evidence="2" type="ordered locus">Xaut_4997</name>
</gene>
<accession>A7IQA0</accession>
<dbReference type="HOGENOM" id="CLU_1925879_0_0_5"/>
<feature type="transmembrane region" description="Helical" evidence="1">
    <location>
        <begin position="103"/>
        <end position="125"/>
    </location>
</feature>
<evidence type="ECO:0000313" key="2">
    <source>
        <dbReference type="EMBL" id="ABS70196.1"/>
    </source>
</evidence>
<protein>
    <submittedName>
        <fullName evidence="2">Uncharacterized protein</fullName>
    </submittedName>
</protein>
<dbReference type="Proteomes" id="UP000002417">
    <property type="component" value="Plasmid pXAUT01"/>
</dbReference>